<evidence type="ECO:0000256" key="1">
    <source>
        <dbReference type="SAM" id="MobiDB-lite"/>
    </source>
</evidence>
<keyword evidence="3" id="KW-1185">Reference proteome</keyword>
<accession>A0ABR1Q6B9</accession>
<feature type="compositionally biased region" description="Acidic residues" evidence="1">
    <location>
        <begin position="128"/>
        <end position="138"/>
    </location>
</feature>
<dbReference type="GeneID" id="92078249"/>
<evidence type="ECO:0000313" key="2">
    <source>
        <dbReference type="EMBL" id="KAK7948079.1"/>
    </source>
</evidence>
<organism evidence="2 3">
    <name type="scientific">Apiospora aurea</name>
    <dbReference type="NCBI Taxonomy" id="335848"/>
    <lineage>
        <taxon>Eukaryota</taxon>
        <taxon>Fungi</taxon>
        <taxon>Dikarya</taxon>
        <taxon>Ascomycota</taxon>
        <taxon>Pezizomycotina</taxon>
        <taxon>Sordariomycetes</taxon>
        <taxon>Xylariomycetidae</taxon>
        <taxon>Amphisphaeriales</taxon>
        <taxon>Apiosporaceae</taxon>
        <taxon>Apiospora</taxon>
    </lineage>
</organism>
<comment type="caution">
    <text evidence="2">The sequence shown here is derived from an EMBL/GenBank/DDBJ whole genome shotgun (WGS) entry which is preliminary data.</text>
</comment>
<protein>
    <submittedName>
        <fullName evidence="2">Uncharacterized protein</fullName>
    </submittedName>
</protein>
<reference evidence="2 3" key="1">
    <citation type="submission" date="2023-01" db="EMBL/GenBank/DDBJ databases">
        <title>Analysis of 21 Apiospora genomes using comparative genomics revels a genus with tremendous synthesis potential of carbohydrate active enzymes and secondary metabolites.</title>
        <authorList>
            <person name="Sorensen T."/>
        </authorList>
    </citation>
    <scope>NUCLEOTIDE SEQUENCE [LARGE SCALE GENOMIC DNA]</scope>
    <source>
        <strain evidence="2 3">CBS 24483</strain>
    </source>
</reference>
<feature type="compositionally biased region" description="Low complexity" evidence="1">
    <location>
        <begin position="55"/>
        <end position="64"/>
    </location>
</feature>
<feature type="region of interest" description="Disordered" evidence="1">
    <location>
        <begin position="45"/>
        <end position="149"/>
    </location>
</feature>
<name>A0ABR1Q6B9_9PEZI</name>
<evidence type="ECO:0000313" key="3">
    <source>
        <dbReference type="Proteomes" id="UP001391051"/>
    </source>
</evidence>
<sequence>MTTPFFLHVQINVWSMVEINVGIVCGSVPALKPLSTPKRLLAHMRGEDPNAGPIGVRSGNSGSSGDDRFQNKKAGVIQHHHAGGASDVDLSALEGGAADKTKRPSTSTIAIRLDTATSRKHLVAESIGDGEGDSDDENASSPRGSGGQQ</sequence>
<dbReference type="Proteomes" id="UP001391051">
    <property type="component" value="Unassembled WGS sequence"/>
</dbReference>
<dbReference type="EMBL" id="JAQQWE010000006">
    <property type="protein sequence ID" value="KAK7948079.1"/>
    <property type="molecule type" value="Genomic_DNA"/>
</dbReference>
<proteinExistence type="predicted"/>
<gene>
    <name evidence="2" type="ORF">PG986_008965</name>
</gene>
<dbReference type="RefSeq" id="XP_066697585.1">
    <property type="nucleotide sequence ID" value="XM_066845187.1"/>
</dbReference>